<dbReference type="PANTHER" id="PTHR11733:SF167">
    <property type="entry name" value="FI17812P1-RELATED"/>
    <property type="match status" value="1"/>
</dbReference>
<evidence type="ECO:0000256" key="1">
    <source>
        <dbReference type="ARBA" id="ARBA00001947"/>
    </source>
</evidence>
<dbReference type="STRING" id="1437606.BBOH_0395"/>
<dbReference type="GO" id="GO:0005886">
    <property type="term" value="C:plasma membrane"/>
    <property type="evidence" value="ECO:0007669"/>
    <property type="project" value="TreeGrafter"/>
</dbReference>
<gene>
    <name evidence="10" type="ORF">BBOH_0395</name>
</gene>
<dbReference type="InterPro" id="IPR042089">
    <property type="entry name" value="Peptidase_M13_dom_2"/>
</dbReference>
<dbReference type="Proteomes" id="UP000029096">
    <property type="component" value="Unassembled WGS sequence"/>
</dbReference>
<keyword evidence="3" id="KW-0645">Protease</keyword>
<name>A0A086ZK71_9BIFI</name>
<evidence type="ECO:0000256" key="2">
    <source>
        <dbReference type="ARBA" id="ARBA00007357"/>
    </source>
</evidence>
<comment type="caution">
    <text evidence="10">The sequence shown here is derived from an EMBL/GenBank/DDBJ whole genome shotgun (WGS) entry which is preliminary data.</text>
</comment>
<dbReference type="AlphaFoldDB" id="A0A086ZK71"/>
<dbReference type="Pfam" id="PF01431">
    <property type="entry name" value="Peptidase_M13"/>
    <property type="match status" value="1"/>
</dbReference>
<dbReference type="OrthoDB" id="9775677at2"/>
<evidence type="ECO:0000256" key="5">
    <source>
        <dbReference type="ARBA" id="ARBA00022801"/>
    </source>
</evidence>
<dbReference type="Gene3D" id="3.40.390.10">
    <property type="entry name" value="Collagenase (Catalytic Domain)"/>
    <property type="match status" value="1"/>
</dbReference>
<dbReference type="GO" id="GO:0046872">
    <property type="term" value="F:metal ion binding"/>
    <property type="evidence" value="ECO:0007669"/>
    <property type="project" value="UniProtKB-KW"/>
</dbReference>
<dbReference type="InterPro" id="IPR008753">
    <property type="entry name" value="Peptidase_M13_N"/>
</dbReference>
<evidence type="ECO:0000256" key="4">
    <source>
        <dbReference type="ARBA" id="ARBA00022723"/>
    </source>
</evidence>
<protein>
    <submittedName>
        <fullName evidence="10">M13 family peptidase</fullName>
        <ecNumber evidence="10">3.4.24.11</ecNumber>
    </submittedName>
</protein>
<feature type="domain" description="Peptidase M13 N-terminal" evidence="9">
    <location>
        <begin position="20"/>
        <end position="407"/>
    </location>
</feature>
<keyword evidence="7" id="KW-0482">Metalloprotease</keyword>
<keyword evidence="5 10" id="KW-0378">Hydrolase</keyword>
<evidence type="ECO:0000256" key="6">
    <source>
        <dbReference type="ARBA" id="ARBA00022833"/>
    </source>
</evidence>
<proteinExistence type="inferred from homology"/>
<evidence type="ECO:0000259" key="9">
    <source>
        <dbReference type="Pfam" id="PF05649"/>
    </source>
</evidence>
<comment type="cofactor">
    <cofactor evidence="1">
        <name>Zn(2+)</name>
        <dbReference type="ChEBI" id="CHEBI:29105"/>
    </cofactor>
</comment>
<evidence type="ECO:0000313" key="11">
    <source>
        <dbReference type="Proteomes" id="UP000029096"/>
    </source>
</evidence>
<feature type="domain" description="Peptidase M13 C-terminal" evidence="8">
    <location>
        <begin position="461"/>
        <end position="690"/>
    </location>
</feature>
<keyword evidence="11" id="KW-1185">Reference proteome</keyword>
<evidence type="ECO:0000256" key="7">
    <source>
        <dbReference type="ARBA" id="ARBA00023049"/>
    </source>
</evidence>
<accession>A0A086ZK71</accession>
<dbReference type="CDD" id="cd08662">
    <property type="entry name" value="M13"/>
    <property type="match status" value="1"/>
</dbReference>
<dbReference type="RefSeq" id="WP_033520454.1">
    <property type="nucleotide sequence ID" value="NZ_JDUS01000001.1"/>
</dbReference>
<keyword evidence="6" id="KW-0862">Zinc</keyword>
<dbReference type="GO" id="GO:0004222">
    <property type="term" value="F:metalloendopeptidase activity"/>
    <property type="evidence" value="ECO:0007669"/>
    <property type="project" value="UniProtKB-EC"/>
</dbReference>
<evidence type="ECO:0000256" key="3">
    <source>
        <dbReference type="ARBA" id="ARBA00022670"/>
    </source>
</evidence>
<dbReference type="SUPFAM" id="SSF55486">
    <property type="entry name" value="Metalloproteases ('zincins'), catalytic domain"/>
    <property type="match status" value="1"/>
</dbReference>
<dbReference type="InterPro" id="IPR018497">
    <property type="entry name" value="Peptidase_M13_C"/>
</dbReference>
<dbReference type="PANTHER" id="PTHR11733">
    <property type="entry name" value="ZINC METALLOPROTEASE FAMILY M13 NEPRILYSIN-RELATED"/>
    <property type="match status" value="1"/>
</dbReference>
<dbReference type="EMBL" id="JGYP01000001">
    <property type="protein sequence ID" value="KFI46921.1"/>
    <property type="molecule type" value="Genomic_DNA"/>
</dbReference>
<organism evidence="10 11">
    <name type="scientific">Bifidobacterium bohemicum DSM 22767</name>
    <dbReference type="NCBI Taxonomy" id="1437606"/>
    <lineage>
        <taxon>Bacteria</taxon>
        <taxon>Bacillati</taxon>
        <taxon>Actinomycetota</taxon>
        <taxon>Actinomycetes</taxon>
        <taxon>Bifidobacteriales</taxon>
        <taxon>Bifidobacteriaceae</taxon>
        <taxon>Bifidobacterium</taxon>
    </lineage>
</organism>
<keyword evidence="4" id="KW-0479">Metal-binding</keyword>
<dbReference type="EC" id="3.4.24.11" evidence="10"/>
<dbReference type="GO" id="GO:0016485">
    <property type="term" value="P:protein processing"/>
    <property type="evidence" value="ECO:0007669"/>
    <property type="project" value="TreeGrafter"/>
</dbReference>
<reference evidence="10 11" key="1">
    <citation type="submission" date="2014-03" db="EMBL/GenBank/DDBJ databases">
        <title>Genomics of Bifidobacteria.</title>
        <authorList>
            <person name="Ventura M."/>
            <person name="Milani C."/>
            <person name="Lugli G.A."/>
        </authorList>
    </citation>
    <scope>NUCLEOTIDE SEQUENCE [LARGE SCALE GENOMIC DNA]</scope>
    <source>
        <strain evidence="10 11">DSM 22767</strain>
    </source>
</reference>
<dbReference type="InterPro" id="IPR000718">
    <property type="entry name" value="Peptidase_M13"/>
</dbReference>
<dbReference type="PROSITE" id="PS51885">
    <property type="entry name" value="NEPRILYSIN"/>
    <property type="match status" value="1"/>
</dbReference>
<dbReference type="Gene3D" id="1.10.1380.10">
    <property type="entry name" value="Neutral endopeptidase , domain2"/>
    <property type="match status" value="1"/>
</dbReference>
<evidence type="ECO:0000259" key="8">
    <source>
        <dbReference type="Pfam" id="PF01431"/>
    </source>
</evidence>
<dbReference type="PRINTS" id="PR00786">
    <property type="entry name" value="NEPRILYSIN"/>
</dbReference>
<dbReference type="InterPro" id="IPR024079">
    <property type="entry name" value="MetalloPept_cat_dom_sf"/>
</dbReference>
<evidence type="ECO:0000313" key="10">
    <source>
        <dbReference type="EMBL" id="KFI46921.1"/>
    </source>
</evidence>
<sequence>MDTPMISGLDTSSFSTTINPADDLFRFANGPWIDTFEMPADRSRYGNFDRLAEQSEEQIHDILEDPDCKATKSQALYRSFIDTEAIEAAGMSPIAESLKAIDKIADKAAMTRLLGTQTVTGGADLFGMSVEANPSDPSSDKRILWIGQGGIGLPDEAYYREDRYADIRTKYMDMMVRMLTLAGDDETEARDKAARVMAFETKIASHHFDNVTERDPQKTFNLMNFDQLQTMMPNFDMAAWVDAAQQAYDTTPTSRLLPADFTTAFARLNVMEPPFFQGLDHEWAAASLDDIKLWTRVHTIIGAASCLSHDFDQASFDFYGKVLSGSTEQRDRWKRGVSLVNGLTGEDVGQEYVRRHFPASSKKRMEELVGNIIEAYRVSISGSDWLGEQTKAKALDKLNKFKPMIGYTNHWRDYSALDVSSDKGLMDNIKASSTYGMGYMLSRVGQPVDREEWGMNPQTVNAYYEPTMNVIVFPAAILQPPFFNPEADDAANYGGIGTVIGHEIGHGFDDQGSQFDGDGNLNDWWTADDKANFQNRTKALIEQYNALTPSQLADKYGDEPASMPHVNGALTTGENIGDLSGVNIALKAYAFALDTDHGQRKDGSTESIEHSLEEAPVIEGYTGLQRFFLSYATIWRCSKRDEICEQYLQIDPHSPEEFRANQISRNVDLFYKAFDVTPSNRMWLAPEERVHIW</sequence>
<dbReference type="Pfam" id="PF05649">
    <property type="entry name" value="Peptidase_M13_N"/>
    <property type="match status" value="1"/>
</dbReference>
<dbReference type="eggNOG" id="COG3590">
    <property type="taxonomic scope" value="Bacteria"/>
</dbReference>
<comment type="similarity">
    <text evidence="2">Belongs to the peptidase M13 family.</text>
</comment>